<comment type="caution">
    <text evidence="2">The sequence shown here is derived from an EMBL/GenBank/DDBJ whole genome shotgun (WGS) entry which is preliminary data.</text>
</comment>
<evidence type="ECO:0000313" key="2">
    <source>
        <dbReference type="EMBL" id="OHU06536.1"/>
    </source>
</evidence>
<reference evidence="2 3" key="1">
    <citation type="submission" date="2016-10" db="EMBL/GenBank/DDBJ databases">
        <title>Evaluation of Human, Animal and Environmental Mycobacterium chelonae Isolates by Core Genome Phylogenomic Analysis, Targeted Gene Comparison, and Anti-microbial Susceptibility Patterns: A Tale of Mistaken Identities.</title>
        <authorList>
            <person name="Fogelson S.B."/>
            <person name="Camus A.C."/>
            <person name="Lorenz W."/>
            <person name="Vasireddy R."/>
            <person name="Vasireddy S."/>
            <person name="Smith T."/>
            <person name="Brown-Elliott B.A."/>
            <person name="Wallace R.J.Jr."/>
            <person name="Hasan N.A."/>
            <person name="Reischl U."/>
            <person name="Sanchez S."/>
        </authorList>
    </citation>
    <scope>NUCLEOTIDE SEQUENCE [LARGE SCALE GENOMIC DNA]</scope>
    <source>
        <strain evidence="2 3">8528</strain>
    </source>
</reference>
<evidence type="ECO:0000313" key="3">
    <source>
        <dbReference type="Proteomes" id="UP000179621"/>
    </source>
</evidence>
<name>A0ABX3BVU4_9MYCO</name>
<organism evidence="2 3">
    <name type="scientific">Mycobacteroides saopaulense</name>
    <dbReference type="NCBI Taxonomy" id="1578165"/>
    <lineage>
        <taxon>Bacteria</taxon>
        <taxon>Bacillati</taxon>
        <taxon>Actinomycetota</taxon>
        <taxon>Actinomycetes</taxon>
        <taxon>Mycobacteriales</taxon>
        <taxon>Mycobacteriaceae</taxon>
        <taxon>Mycobacteroides</taxon>
    </lineage>
</organism>
<evidence type="ECO:0000256" key="1">
    <source>
        <dbReference type="SAM" id="Phobius"/>
    </source>
</evidence>
<keyword evidence="1" id="KW-0472">Membrane</keyword>
<protein>
    <submittedName>
        <fullName evidence="2">Uncharacterized protein</fullName>
    </submittedName>
</protein>
<sequence length="153" mass="16399">MWTRGRTAAAVGVVVIVAAVGWWRFDSTVLKNRRLHKDIATAQCIDAIRDSIIRNLRAGDASEADSHSMAANARFSDVRGNPEGLSFDNHGVPAELGKKPSSVLTNWQIGGYVSLDGSAPIGSGLGRDNRFSCSVIVFDDNTIHVAARQVSHA</sequence>
<accession>A0ABX3BVU4</accession>
<dbReference type="EMBL" id="MLIH01000035">
    <property type="protein sequence ID" value="OHU06536.1"/>
    <property type="molecule type" value="Genomic_DNA"/>
</dbReference>
<gene>
    <name evidence="2" type="ORF">BKG73_20185</name>
</gene>
<keyword evidence="1" id="KW-1133">Transmembrane helix</keyword>
<keyword evidence="1" id="KW-0812">Transmembrane</keyword>
<feature type="transmembrane region" description="Helical" evidence="1">
    <location>
        <begin position="6"/>
        <end position="25"/>
    </location>
</feature>
<proteinExistence type="predicted"/>
<dbReference type="Proteomes" id="UP000179621">
    <property type="component" value="Unassembled WGS sequence"/>
</dbReference>
<keyword evidence="3" id="KW-1185">Reference proteome</keyword>